<keyword evidence="5 12" id="KW-0812">Transmembrane</keyword>
<evidence type="ECO:0000256" key="5">
    <source>
        <dbReference type="ARBA" id="ARBA00022692"/>
    </source>
</evidence>
<feature type="transmembrane region" description="Helical" evidence="12">
    <location>
        <begin position="104"/>
        <end position="125"/>
    </location>
</feature>
<feature type="transmembrane region" description="Helical" evidence="12">
    <location>
        <begin position="281"/>
        <end position="301"/>
    </location>
</feature>
<feature type="transmembrane region" description="Helical" evidence="12">
    <location>
        <begin position="405"/>
        <end position="430"/>
    </location>
</feature>
<dbReference type="PROSITE" id="PS50850">
    <property type="entry name" value="MFS"/>
    <property type="match status" value="1"/>
</dbReference>
<feature type="transmembrane region" description="Helical" evidence="12">
    <location>
        <begin position="137"/>
        <end position="157"/>
    </location>
</feature>
<keyword evidence="4" id="KW-0762">Sugar transport</keyword>
<dbReference type="GO" id="GO:0051119">
    <property type="term" value="F:sugar transmembrane transporter activity"/>
    <property type="evidence" value="ECO:0007669"/>
    <property type="project" value="InterPro"/>
</dbReference>
<keyword evidence="8" id="KW-0325">Glycoprotein</keyword>
<feature type="transmembrane region" description="Helical" evidence="12">
    <location>
        <begin position="379"/>
        <end position="399"/>
    </location>
</feature>
<dbReference type="FunFam" id="1.20.1250.20:FF:000055">
    <property type="entry name" value="Facilitated trehalose transporter Tret1-2 homolog"/>
    <property type="match status" value="1"/>
</dbReference>
<reference evidence="14" key="1">
    <citation type="submission" date="2022-01" db="EMBL/GenBank/DDBJ databases">
        <authorList>
            <person name="King R."/>
        </authorList>
    </citation>
    <scope>NUCLEOTIDE SEQUENCE</scope>
</reference>
<evidence type="ECO:0000256" key="12">
    <source>
        <dbReference type="SAM" id="Phobius"/>
    </source>
</evidence>
<dbReference type="PRINTS" id="PR00171">
    <property type="entry name" value="SUGRTRNSPORT"/>
</dbReference>
<evidence type="ECO:0000256" key="11">
    <source>
        <dbReference type="RuleBase" id="RU003346"/>
    </source>
</evidence>
<keyword evidence="15" id="KW-1185">Reference proteome</keyword>
<proteinExistence type="inferred from homology"/>
<evidence type="ECO:0000313" key="14">
    <source>
        <dbReference type="EMBL" id="CAG9802311.1"/>
    </source>
</evidence>
<name>A0A9N9WN81_9DIPT</name>
<evidence type="ECO:0000256" key="10">
    <source>
        <dbReference type="ARBA" id="ARBA00069106"/>
    </source>
</evidence>
<dbReference type="EMBL" id="OU895878">
    <property type="protein sequence ID" value="CAG9802311.1"/>
    <property type="molecule type" value="Genomic_DNA"/>
</dbReference>
<evidence type="ECO:0000256" key="6">
    <source>
        <dbReference type="ARBA" id="ARBA00022989"/>
    </source>
</evidence>
<accession>A0A9N9WN81</accession>
<reference evidence="14" key="2">
    <citation type="submission" date="2022-10" db="EMBL/GenBank/DDBJ databases">
        <authorList>
            <consortium name="ENA_rothamsted_submissions"/>
            <consortium name="culmorum"/>
            <person name="King R."/>
        </authorList>
    </citation>
    <scope>NUCLEOTIDE SEQUENCE</scope>
</reference>
<evidence type="ECO:0000256" key="2">
    <source>
        <dbReference type="ARBA" id="ARBA00022448"/>
    </source>
</evidence>
<dbReference type="GO" id="GO:0005886">
    <property type="term" value="C:plasma membrane"/>
    <property type="evidence" value="ECO:0007669"/>
    <property type="project" value="UniProtKB-SubCell"/>
</dbReference>
<gene>
    <name evidence="14" type="ORF">CHIRRI_LOCUS5223</name>
</gene>
<keyword evidence="7 12" id="KW-0472">Membrane</keyword>
<dbReference type="InterPro" id="IPR005828">
    <property type="entry name" value="MFS_sugar_transport-like"/>
</dbReference>
<sequence>MGILLQYFAAFSSALGALSAGTALGWTSNLQHKIVFFSDYGFKVTEVEFSLLGSMLNLGAASVCVLTGFMINYFGRRGTMLLVLIPFILGWCLLITAINVTMLIIGRALIGMACGACCVSCPVYVGEIADKEIRGKLGSFFQLLITTGIMLVFILGAYNSSQITSSVCAFIPLLFGFCIFFCPESPAFYVMKGKHDKAMISLKRFRGKSTDLYAELNSLIEEEELRMSQNVKAALRKKSSMKAMIIACGLMFFQQLSGINAVIFYTTTIFKDAKIEIKPELATIIVGVIQVLATFVATLTVDKIGRKMLLIISDVFMALCTLMLGTYYGLKESNEESVKGYGWISLLSLCVFIIAFSLGFGPVAWIMIGEIFSSDVKGFAGSMAGTINWSLAFAVTAVYPTIRELIGPSLCFLIFTILSTLGILFSIFIVPETKGKSLAEIQQNLEGK</sequence>
<feature type="transmembrane region" description="Helical" evidence="12">
    <location>
        <begin position="49"/>
        <end position="74"/>
    </location>
</feature>
<dbReference type="CDD" id="cd17358">
    <property type="entry name" value="MFS_GLUT6_8_Class3_like"/>
    <property type="match status" value="1"/>
</dbReference>
<evidence type="ECO:0000259" key="13">
    <source>
        <dbReference type="PROSITE" id="PS50850"/>
    </source>
</evidence>
<dbReference type="InterPro" id="IPR003663">
    <property type="entry name" value="Sugar/inositol_transpt"/>
</dbReference>
<dbReference type="InterPro" id="IPR036259">
    <property type="entry name" value="MFS_trans_sf"/>
</dbReference>
<evidence type="ECO:0000256" key="3">
    <source>
        <dbReference type="ARBA" id="ARBA00022475"/>
    </source>
</evidence>
<feature type="transmembrane region" description="Helical" evidence="12">
    <location>
        <begin position="243"/>
        <end position="266"/>
    </location>
</feature>
<evidence type="ECO:0000256" key="1">
    <source>
        <dbReference type="ARBA" id="ARBA00004651"/>
    </source>
</evidence>
<dbReference type="OrthoDB" id="6612291at2759"/>
<evidence type="ECO:0000256" key="7">
    <source>
        <dbReference type="ARBA" id="ARBA00023136"/>
    </source>
</evidence>
<keyword evidence="3" id="KW-1003">Cell membrane</keyword>
<keyword evidence="2 11" id="KW-0813">Transport</keyword>
<dbReference type="InterPro" id="IPR005829">
    <property type="entry name" value="Sugar_transporter_CS"/>
</dbReference>
<dbReference type="GO" id="GO:0015574">
    <property type="term" value="F:trehalose transmembrane transporter activity"/>
    <property type="evidence" value="ECO:0007669"/>
    <property type="project" value="UniProtKB-ARBA"/>
</dbReference>
<feature type="transmembrane region" description="Helical" evidence="12">
    <location>
        <begin position="308"/>
        <end position="330"/>
    </location>
</feature>
<evidence type="ECO:0000256" key="4">
    <source>
        <dbReference type="ARBA" id="ARBA00022597"/>
    </source>
</evidence>
<organism evidence="14 15">
    <name type="scientific">Chironomus riparius</name>
    <dbReference type="NCBI Taxonomy" id="315576"/>
    <lineage>
        <taxon>Eukaryota</taxon>
        <taxon>Metazoa</taxon>
        <taxon>Ecdysozoa</taxon>
        <taxon>Arthropoda</taxon>
        <taxon>Hexapoda</taxon>
        <taxon>Insecta</taxon>
        <taxon>Pterygota</taxon>
        <taxon>Neoptera</taxon>
        <taxon>Endopterygota</taxon>
        <taxon>Diptera</taxon>
        <taxon>Nematocera</taxon>
        <taxon>Chironomoidea</taxon>
        <taxon>Chironomidae</taxon>
        <taxon>Chironominae</taxon>
        <taxon>Chironomus</taxon>
    </lineage>
</organism>
<dbReference type="PROSITE" id="PS00217">
    <property type="entry name" value="SUGAR_TRANSPORT_2"/>
    <property type="match status" value="1"/>
</dbReference>
<dbReference type="NCBIfam" id="TIGR00879">
    <property type="entry name" value="SP"/>
    <property type="match status" value="1"/>
</dbReference>
<dbReference type="Proteomes" id="UP001153620">
    <property type="component" value="Chromosome 2"/>
</dbReference>
<comment type="subcellular location">
    <subcellularLocation>
        <location evidence="1">Cell membrane</location>
        <topology evidence="1">Multi-pass membrane protein</topology>
    </subcellularLocation>
</comment>
<feature type="transmembrane region" description="Helical" evidence="12">
    <location>
        <begin position="163"/>
        <end position="182"/>
    </location>
</feature>
<protein>
    <recommendedName>
        <fullName evidence="10">Facilitated trehalose transporter Tret1</fullName>
    </recommendedName>
</protein>
<dbReference type="PANTHER" id="PTHR48021:SF1">
    <property type="entry name" value="GH07001P-RELATED"/>
    <property type="match status" value="1"/>
</dbReference>
<dbReference type="Pfam" id="PF00083">
    <property type="entry name" value="Sugar_tr"/>
    <property type="match status" value="1"/>
</dbReference>
<dbReference type="SUPFAM" id="SSF103473">
    <property type="entry name" value="MFS general substrate transporter"/>
    <property type="match status" value="1"/>
</dbReference>
<keyword evidence="6 12" id="KW-1133">Transmembrane helix</keyword>
<feature type="domain" description="Major facilitator superfamily (MFS) profile" evidence="13">
    <location>
        <begin position="1"/>
        <end position="434"/>
    </location>
</feature>
<dbReference type="PANTHER" id="PTHR48021">
    <property type="match status" value="1"/>
</dbReference>
<evidence type="ECO:0000313" key="15">
    <source>
        <dbReference type="Proteomes" id="UP001153620"/>
    </source>
</evidence>
<feature type="transmembrane region" description="Helical" evidence="12">
    <location>
        <begin position="81"/>
        <end position="98"/>
    </location>
</feature>
<evidence type="ECO:0000256" key="8">
    <source>
        <dbReference type="ARBA" id="ARBA00023180"/>
    </source>
</evidence>
<evidence type="ECO:0000256" key="9">
    <source>
        <dbReference type="ARBA" id="ARBA00024348"/>
    </source>
</evidence>
<dbReference type="InterPro" id="IPR020846">
    <property type="entry name" value="MFS_dom"/>
</dbReference>
<dbReference type="Gene3D" id="1.20.1250.20">
    <property type="entry name" value="MFS general substrate transporter like domains"/>
    <property type="match status" value="1"/>
</dbReference>
<dbReference type="InterPro" id="IPR050549">
    <property type="entry name" value="MFS_Trehalose_Transporter"/>
</dbReference>
<dbReference type="InterPro" id="IPR044775">
    <property type="entry name" value="MFS_ERD6/Tret1-like"/>
</dbReference>
<comment type="similarity">
    <text evidence="9">Belongs to the major facilitator superfamily. Sugar transporter (TC 2.A.1.1) family. Trehalose transporter subfamily.</text>
</comment>
<feature type="transmembrane region" description="Helical" evidence="12">
    <location>
        <begin position="342"/>
        <end position="367"/>
    </location>
</feature>
<dbReference type="AlphaFoldDB" id="A0A9N9WN81"/>